<evidence type="ECO:0000256" key="10">
    <source>
        <dbReference type="HAMAP-Rule" id="MF_00454"/>
    </source>
</evidence>
<evidence type="ECO:0000256" key="8">
    <source>
        <dbReference type="ARBA" id="ARBA00035585"/>
    </source>
</evidence>
<dbReference type="GO" id="GO:0046872">
    <property type="term" value="F:metal ion binding"/>
    <property type="evidence" value="ECO:0007669"/>
    <property type="project" value="UniProtKB-KW"/>
</dbReference>
<dbReference type="Proteomes" id="UP000288052">
    <property type="component" value="Unassembled WGS sequence"/>
</dbReference>
<evidence type="ECO:0000256" key="4">
    <source>
        <dbReference type="ARBA" id="ARBA00022989"/>
    </source>
</evidence>
<evidence type="ECO:0000256" key="6">
    <source>
        <dbReference type="ARBA" id="ARBA00023303"/>
    </source>
</evidence>
<comment type="similarity">
    <text evidence="7 10">Belongs to the fluoride channel Fluc/FEX (TC 1.A.43) family.</text>
</comment>
<keyword evidence="12" id="KW-1185">Reference proteome</keyword>
<keyword evidence="10" id="KW-0915">Sodium</keyword>
<reference evidence="11 12" key="1">
    <citation type="submission" date="2018-09" db="EMBL/GenBank/DDBJ databases">
        <title>Characterization of the phylogenetic diversity of five novel species belonging to the genus Bifidobacterium.</title>
        <authorList>
            <person name="Lugli G.A."/>
            <person name="Duranti S."/>
            <person name="Milani C."/>
        </authorList>
    </citation>
    <scope>NUCLEOTIDE SEQUENCE [LARGE SCALE GENOMIC DNA]</scope>
    <source>
        <strain evidence="11 12">2020B</strain>
    </source>
</reference>
<evidence type="ECO:0000256" key="5">
    <source>
        <dbReference type="ARBA" id="ARBA00023136"/>
    </source>
</evidence>
<evidence type="ECO:0000256" key="1">
    <source>
        <dbReference type="ARBA" id="ARBA00004651"/>
    </source>
</evidence>
<evidence type="ECO:0000313" key="12">
    <source>
        <dbReference type="Proteomes" id="UP000288052"/>
    </source>
</evidence>
<accession>A0A430FA31</accession>
<comment type="function">
    <text evidence="9 10">Fluoride-specific ion channel. Important for reducing fluoride concentration in the cell, thus reducing its toxicity.</text>
</comment>
<dbReference type="EMBL" id="QXGI01000001">
    <property type="protein sequence ID" value="RSX49690.1"/>
    <property type="molecule type" value="Genomic_DNA"/>
</dbReference>
<feature type="binding site" evidence="10">
    <location>
        <position position="77"/>
    </location>
    <ligand>
        <name>Na(+)</name>
        <dbReference type="ChEBI" id="CHEBI:29101"/>
        <note>structural</note>
    </ligand>
</feature>
<keyword evidence="10" id="KW-0479">Metal-binding</keyword>
<feature type="transmembrane region" description="Helical" evidence="10">
    <location>
        <begin position="35"/>
        <end position="54"/>
    </location>
</feature>
<dbReference type="GO" id="GO:0140114">
    <property type="term" value="P:cellular detoxification of fluoride"/>
    <property type="evidence" value="ECO:0007669"/>
    <property type="project" value="UniProtKB-UniRule"/>
</dbReference>
<comment type="caution">
    <text evidence="10">Lacks conserved residue(s) required for the propagation of feature annotation.</text>
</comment>
<dbReference type="GO" id="GO:0062054">
    <property type="term" value="F:fluoride channel activity"/>
    <property type="evidence" value="ECO:0007669"/>
    <property type="project" value="UniProtKB-UniRule"/>
</dbReference>
<evidence type="ECO:0000256" key="2">
    <source>
        <dbReference type="ARBA" id="ARBA00022475"/>
    </source>
</evidence>
<comment type="activity regulation">
    <text evidence="10">Na(+) is not transported, but it plays an essential structural role and its presence is essential for fluoride channel function.</text>
</comment>
<dbReference type="Pfam" id="PF02537">
    <property type="entry name" value="CRCB"/>
    <property type="match status" value="1"/>
</dbReference>
<comment type="catalytic activity">
    <reaction evidence="8">
        <text>fluoride(in) = fluoride(out)</text>
        <dbReference type="Rhea" id="RHEA:76159"/>
        <dbReference type="ChEBI" id="CHEBI:17051"/>
    </reaction>
    <physiologicalReaction direction="left-to-right" evidence="8">
        <dbReference type="Rhea" id="RHEA:76160"/>
    </physiologicalReaction>
</comment>
<keyword evidence="3 10" id="KW-0812">Transmembrane</keyword>
<dbReference type="PANTHER" id="PTHR28259">
    <property type="entry name" value="FLUORIDE EXPORT PROTEIN 1-RELATED"/>
    <property type="match status" value="1"/>
</dbReference>
<keyword evidence="10" id="KW-0406">Ion transport</keyword>
<dbReference type="GO" id="GO:0005886">
    <property type="term" value="C:plasma membrane"/>
    <property type="evidence" value="ECO:0007669"/>
    <property type="project" value="UniProtKB-SubCell"/>
</dbReference>
<feature type="transmembrane region" description="Helical" evidence="10">
    <location>
        <begin position="96"/>
        <end position="119"/>
    </location>
</feature>
<feature type="binding site" evidence="10">
    <location>
        <position position="74"/>
    </location>
    <ligand>
        <name>Na(+)</name>
        <dbReference type="ChEBI" id="CHEBI:29101"/>
        <note>structural</note>
    </ligand>
</feature>
<keyword evidence="5 10" id="KW-0472">Membrane</keyword>
<keyword evidence="6 10" id="KW-0407">Ion channel</keyword>
<keyword evidence="10" id="KW-0813">Transport</keyword>
<organism evidence="11 12">
    <name type="scientific">Bifidobacterium castoris</name>
    <dbReference type="NCBI Taxonomy" id="2306972"/>
    <lineage>
        <taxon>Bacteria</taxon>
        <taxon>Bacillati</taxon>
        <taxon>Actinomycetota</taxon>
        <taxon>Actinomycetes</taxon>
        <taxon>Bifidobacteriales</taxon>
        <taxon>Bifidobacteriaceae</taxon>
        <taxon>Bifidobacterium</taxon>
    </lineage>
</organism>
<dbReference type="HAMAP" id="MF_00454">
    <property type="entry name" value="FluC"/>
    <property type="match status" value="1"/>
</dbReference>
<proteinExistence type="inferred from homology"/>
<dbReference type="PANTHER" id="PTHR28259:SF1">
    <property type="entry name" value="FLUORIDE EXPORT PROTEIN 1-RELATED"/>
    <property type="match status" value="1"/>
</dbReference>
<protein>
    <recommendedName>
        <fullName evidence="10">Fluoride-specific ion channel FluC</fullName>
    </recommendedName>
</protein>
<evidence type="ECO:0000313" key="11">
    <source>
        <dbReference type="EMBL" id="RSX49690.1"/>
    </source>
</evidence>
<evidence type="ECO:0000256" key="7">
    <source>
        <dbReference type="ARBA" id="ARBA00035120"/>
    </source>
</evidence>
<dbReference type="AlphaFoldDB" id="A0A430FA31"/>
<gene>
    <name evidence="10" type="primary">fluC</name>
    <name evidence="10" type="synonym">crcB</name>
    <name evidence="11" type="ORF">D2E22_0151</name>
</gene>
<keyword evidence="2 10" id="KW-1003">Cell membrane</keyword>
<name>A0A430FA31_9BIFI</name>
<comment type="subcellular location">
    <subcellularLocation>
        <location evidence="1 10">Cell membrane</location>
        <topology evidence="1 10">Multi-pass membrane protein</topology>
    </subcellularLocation>
</comment>
<evidence type="ECO:0000256" key="9">
    <source>
        <dbReference type="ARBA" id="ARBA00049940"/>
    </source>
</evidence>
<keyword evidence="4 10" id="KW-1133">Transmembrane helix</keyword>
<dbReference type="OrthoDB" id="5148600at2"/>
<evidence type="ECO:0000256" key="3">
    <source>
        <dbReference type="ARBA" id="ARBA00022692"/>
    </source>
</evidence>
<sequence length="126" mass="13048">MWAMVPAVAVGALIGGVLRVWTSSMLNRGAGRIPVGTLAVNIVGSFVLGLMIGWTAHGPVAPQLQALVMTGLRGGLTTFSTFCGDTVQLFATSPMLALDIILVLLAGGMALYVAGLHMIRTPRDDA</sequence>
<comment type="caution">
    <text evidence="11">The sequence shown here is derived from an EMBL/GenBank/DDBJ whole genome shotgun (WGS) entry which is preliminary data.</text>
</comment>
<dbReference type="InterPro" id="IPR003691">
    <property type="entry name" value="FluC"/>
</dbReference>